<dbReference type="InterPro" id="IPR036259">
    <property type="entry name" value="MFS_trans_sf"/>
</dbReference>
<feature type="transmembrane region" description="Helical" evidence="6">
    <location>
        <begin position="408"/>
        <end position="425"/>
    </location>
</feature>
<comment type="subcellular location">
    <subcellularLocation>
        <location evidence="1">Cell inner membrane</location>
        <topology evidence="1">Multi-pass membrane protein</topology>
    </subcellularLocation>
</comment>
<dbReference type="CDD" id="cd17394">
    <property type="entry name" value="MFS_FucP_like"/>
    <property type="match status" value="1"/>
</dbReference>
<evidence type="ECO:0000313" key="8">
    <source>
        <dbReference type="Proteomes" id="UP000321079"/>
    </source>
</evidence>
<dbReference type="PANTHER" id="PTHR43702:SF11">
    <property type="entry name" value="L-FUCOSE-PROTON SYMPORTER"/>
    <property type="match status" value="1"/>
</dbReference>
<feature type="transmembrane region" description="Helical" evidence="6">
    <location>
        <begin position="20"/>
        <end position="39"/>
    </location>
</feature>
<feature type="transmembrane region" description="Helical" evidence="6">
    <location>
        <begin position="156"/>
        <end position="173"/>
    </location>
</feature>
<dbReference type="EMBL" id="BJVA01000002">
    <property type="protein sequence ID" value="GEK95229.1"/>
    <property type="molecule type" value="Genomic_DNA"/>
</dbReference>
<feature type="transmembrane region" description="Helical" evidence="6">
    <location>
        <begin position="319"/>
        <end position="336"/>
    </location>
</feature>
<comment type="caution">
    <text evidence="7">The sequence shown here is derived from an EMBL/GenBank/DDBJ whole genome shotgun (WGS) entry which is preliminary data.</text>
</comment>
<dbReference type="Gene3D" id="1.20.1250.20">
    <property type="entry name" value="MFS general substrate transporter like domains"/>
    <property type="match status" value="2"/>
</dbReference>
<accession>A0A511B470</accession>
<dbReference type="GO" id="GO:0005886">
    <property type="term" value="C:plasma membrane"/>
    <property type="evidence" value="ECO:0007669"/>
    <property type="project" value="UniProtKB-SubCell"/>
</dbReference>
<feature type="transmembrane region" description="Helical" evidence="6">
    <location>
        <begin position="373"/>
        <end position="396"/>
    </location>
</feature>
<proteinExistence type="predicted"/>
<sequence length="443" mass="48621">MNQEPIQQTPDGLYLNRTPWFAFILLCCIFSLWAAAASMNDVLIAHFKKAFVLSDFQTAFVQSAFYLGYFFLAIPAALFVRRFSYKATILFGLGLYMVGCCLFFPAAYFARYEMFLGALFVIAAGLSFLETSSNTYSTLLGPREGSTRRLNISQTFHPFGAITGVFVGSHAMFHEPAPATAGMTSAQQQLAMIQDTLVPYKWMIAVLIVIFVLIVCTRYPACKGLYHTATGAEDEHFSSIGKTLGRLFRNQRFVFGVATQFLYVGAQVGVWSFTIRLAMQLGHMHEHDASWFLMGTFAAYFLGKMIANVLMKRMSAARVLTLYSVMCIAILLYVILVPNISAVYAAVAVSVFLGPAWPTIYGLTIEGLGKDTAIGGSILVMSIVGGGVLPLIQGLISDASGGNMQMAYIVPLVCFVVIVMFGRYCDRRPIARTLPVSPLVPAE</sequence>
<dbReference type="GO" id="GO:0015535">
    <property type="term" value="F:fucose:proton symporter activity"/>
    <property type="evidence" value="ECO:0007669"/>
    <property type="project" value="InterPro"/>
</dbReference>
<feature type="transmembrane region" description="Helical" evidence="6">
    <location>
        <begin position="202"/>
        <end position="221"/>
    </location>
</feature>
<organism evidence="7 8">
    <name type="scientific">Gluconobacter kanchanaburiensis NBRC 103587</name>
    <dbReference type="NCBI Taxonomy" id="1307948"/>
    <lineage>
        <taxon>Bacteria</taxon>
        <taxon>Pseudomonadati</taxon>
        <taxon>Pseudomonadota</taxon>
        <taxon>Alphaproteobacteria</taxon>
        <taxon>Acetobacterales</taxon>
        <taxon>Acetobacteraceae</taxon>
        <taxon>Gluconobacter</taxon>
    </lineage>
</organism>
<feature type="transmembrane region" description="Helical" evidence="6">
    <location>
        <begin position="114"/>
        <end position="136"/>
    </location>
</feature>
<dbReference type="PANTHER" id="PTHR43702">
    <property type="entry name" value="L-FUCOSE-PROTON SYMPORTER"/>
    <property type="match status" value="1"/>
</dbReference>
<evidence type="ECO:0000256" key="2">
    <source>
        <dbReference type="ARBA" id="ARBA00022475"/>
    </source>
</evidence>
<feature type="transmembrane region" description="Helical" evidence="6">
    <location>
        <begin position="59"/>
        <end position="80"/>
    </location>
</feature>
<dbReference type="Pfam" id="PF07690">
    <property type="entry name" value="MFS_1"/>
    <property type="match status" value="1"/>
</dbReference>
<dbReference type="RefSeq" id="WP_146858772.1">
    <property type="nucleotide sequence ID" value="NZ_BARK01000001.1"/>
</dbReference>
<name>A0A511B470_9PROT</name>
<protein>
    <submittedName>
        <fullName evidence="7">MFS transporter</fullName>
    </submittedName>
</protein>
<evidence type="ECO:0000256" key="6">
    <source>
        <dbReference type="SAM" id="Phobius"/>
    </source>
</evidence>
<dbReference type="AlphaFoldDB" id="A0A511B470"/>
<feature type="transmembrane region" description="Helical" evidence="6">
    <location>
        <begin position="342"/>
        <end position="361"/>
    </location>
</feature>
<evidence type="ECO:0000256" key="1">
    <source>
        <dbReference type="ARBA" id="ARBA00004429"/>
    </source>
</evidence>
<keyword evidence="3 6" id="KW-0812">Transmembrane</keyword>
<feature type="transmembrane region" description="Helical" evidence="6">
    <location>
        <begin position="87"/>
        <end position="108"/>
    </location>
</feature>
<evidence type="ECO:0000313" key="7">
    <source>
        <dbReference type="EMBL" id="GEK95229.1"/>
    </source>
</evidence>
<dbReference type="InterPro" id="IPR011701">
    <property type="entry name" value="MFS"/>
</dbReference>
<keyword evidence="8" id="KW-1185">Reference proteome</keyword>
<evidence type="ECO:0000256" key="3">
    <source>
        <dbReference type="ARBA" id="ARBA00022692"/>
    </source>
</evidence>
<feature type="transmembrane region" description="Helical" evidence="6">
    <location>
        <begin position="253"/>
        <end position="277"/>
    </location>
</feature>
<dbReference type="Proteomes" id="UP000321079">
    <property type="component" value="Unassembled WGS sequence"/>
</dbReference>
<dbReference type="InterPro" id="IPR005275">
    <property type="entry name" value="Lfuc_symporter_FucP"/>
</dbReference>
<dbReference type="NCBIfam" id="TIGR00885">
    <property type="entry name" value="fucP"/>
    <property type="match status" value="1"/>
</dbReference>
<gene>
    <name evidence="7" type="ORF">GKA01_04260</name>
</gene>
<keyword evidence="4 6" id="KW-1133">Transmembrane helix</keyword>
<dbReference type="InterPro" id="IPR050375">
    <property type="entry name" value="MFS_TsgA-like"/>
</dbReference>
<reference evidence="7 8" key="1">
    <citation type="submission" date="2019-07" db="EMBL/GenBank/DDBJ databases">
        <title>Whole genome shotgun sequence of Gluconobacter kanchanaburiensis NBRC 103587.</title>
        <authorList>
            <person name="Hosoyama A."/>
            <person name="Uohara A."/>
            <person name="Ohji S."/>
            <person name="Ichikawa N."/>
        </authorList>
    </citation>
    <scope>NUCLEOTIDE SEQUENCE [LARGE SCALE GENOMIC DNA]</scope>
    <source>
        <strain evidence="7 8">NBRC 103587</strain>
    </source>
</reference>
<evidence type="ECO:0000256" key="4">
    <source>
        <dbReference type="ARBA" id="ARBA00022989"/>
    </source>
</evidence>
<keyword evidence="2" id="KW-1003">Cell membrane</keyword>
<evidence type="ECO:0000256" key="5">
    <source>
        <dbReference type="ARBA" id="ARBA00023136"/>
    </source>
</evidence>
<keyword evidence="5 6" id="KW-0472">Membrane</keyword>
<dbReference type="SUPFAM" id="SSF103473">
    <property type="entry name" value="MFS general substrate transporter"/>
    <property type="match status" value="1"/>
</dbReference>
<dbReference type="OrthoDB" id="9795150at2"/>
<feature type="transmembrane region" description="Helical" evidence="6">
    <location>
        <begin position="289"/>
        <end position="307"/>
    </location>
</feature>